<dbReference type="InterPro" id="IPR021365">
    <property type="entry name" value="DUF2891"/>
</dbReference>
<keyword evidence="2" id="KW-1185">Reference proteome</keyword>
<organism evidence="1 2">
    <name type="scientific">Luteococcus sanguinis</name>
    <dbReference type="NCBI Taxonomy" id="174038"/>
    <lineage>
        <taxon>Bacteria</taxon>
        <taxon>Bacillati</taxon>
        <taxon>Actinomycetota</taxon>
        <taxon>Actinomycetes</taxon>
        <taxon>Propionibacteriales</taxon>
        <taxon>Propionibacteriaceae</taxon>
        <taxon>Luteococcus</taxon>
    </lineage>
</organism>
<protein>
    <submittedName>
        <fullName evidence="1">DUF2891 family protein</fullName>
    </submittedName>
</protein>
<comment type="caution">
    <text evidence="1">The sequence shown here is derived from an EMBL/GenBank/DDBJ whole genome shotgun (WGS) entry which is preliminary data.</text>
</comment>
<gene>
    <name evidence="1" type="ORF">ACFP57_00065</name>
</gene>
<dbReference type="RefSeq" id="WP_343886683.1">
    <property type="nucleotide sequence ID" value="NZ_BAAAKI010000017.1"/>
</dbReference>
<name>A0ABW1WWB1_9ACTN</name>
<evidence type="ECO:0000313" key="1">
    <source>
        <dbReference type="EMBL" id="MFC6395390.1"/>
    </source>
</evidence>
<evidence type="ECO:0000313" key="2">
    <source>
        <dbReference type="Proteomes" id="UP001596266"/>
    </source>
</evidence>
<dbReference type="Pfam" id="PF11199">
    <property type="entry name" value="DUF2891"/>
    <property type="match status" value="1"/>
</dbReference>
<sequence length="338" mass="37466">MIEDEAQGWANTILQGLGTRFPWVSSHMSGGPDDCDVTPWTLHPAFHGCLDWHSSVHMQWSAVTLLTTAPDAIEPSTRDDLVRVLDERLTRENCRVEADYLRAHPGFERPYGWGWACLLTAAATESAHPRAAAWSETSAQVSDVVFDMLPTWMPRLTRPVRNGQHDNTAFGIALCLDAARSLERDDVARAIETHARRWYQADIDYPSRYEPGGNDFCSPALAEACLMQRVLPTDEFTSWLTSFLPGLAGGSDELLAVPEVLDATDGKLVHLYGLALHRAAVLRQLAPALDNDRAARALASADQQQVWASEQISHGDFMSTHWLVSFALQAELARRPLV</sequence>
<dbReference type="Proteomes" id="UP001596266">
    <property type="component" value="Unassembled WGS sequence"/>
</dbReference>
<reference evidence="2" key="1">
    <citation type="journal article" date="2019" name="Int. J. Syst. Evol. Microbiol.">
        <title>The Global Catalogue of Microorganisms (GCM) 10K type strain sequencing project: providing services to taxonomists for standard genome sequencing and annotation.</title>
        <authorList>
            <consortium name="The Broad Institute Genomics Platform"/>
            <consortium name="The Broad Institute Genome Sequencing Center for Infectious Disease"/>
            <person name="Wu L."/>
            <person name="Ma J."/>
        </authorList>
    </citation>
    <scope>NUCLEOTIDE SEQUENCE [LARGE SCALE GENOMIC DNA]</scope>
    <source>
        <strain evidence="2">CGMCC 1.15277</strain>
    </source>
</reference>
<proteinExistence type="predicted"/>
<dbReference type="EMBL" id="JBHSUA010000002">
    <property type="protein sequence ID" value="MFC6395390.1"/>
    <property type="molecule type" value="Genomic_DNA"/>
</dbReference>
<accession>A0ABW1WWB1</accession>